<evidence type="ECO:0000256" key="1">
    <source>
        <dbReference type="ARBA" id="ARBA00023015"/>
    </source>
</evidence>
<gene>
    <name evidence="5" type="ORF">B5F32_09185</name>
</gene>
<dbReference type="InterPro" id="IPR018060">
    <property type="entry name" value="HTH_AraC"/>
</dbReference>
<dbReference type="AlphaFoldDB" id="A0A1Y4IHA9"/>
<dbReference type="Proteomes" id="UP000195950">
    <property type="component" value="Unassembled WGS sequence"/>
</dbReference>
<dbReference type="GO" id="GO:0003700">
    <property type="term" value="F:DNA-binding transcription factor activity"/>
    <property type="evidence" value="ECO:0007669"/>
    <property type="project" value="InterPro"/>
</dbReference>
<dbReference type="PANTHER" id="PTHR43280">
    <property type="entry name" value="ARAC-FAMILY TRANSCRIPTIONAL REGULATOR"/>
    <property type="match status" value="1"/>
</dbReference>
<protein>
    <recommendedName>
        <fullName evidence="4">HTH araC/xylS-type domain-containing protein</fullName>
    </recommendedName>
</protein>
<dbReference type="GO" id="GO:0043565">
    <property type="term" value="F:sequence-specific DNA binding"/>
    <property type="evidence" value="ECO:0007669"/>
    <property type="project" value="InterPro"/>
</dbReference>
<evidence type="ECO:0000256" key="2">
    <source>
        <dbReference type="ARBA" id="ARBA00023125"/>
    </source>
</evidence>
<dbReference type="PANTHER" id="PTHR43280:SF32">
    <property type="entry name" value="TRANSCRIPTIONAL REGULATORY PROTEIN"/>
    <property type="match status" value="1"/>
</dbReference>
<keyword evidence="1" id="KW-0805">Transcription regulation</keyword>
<dbReference type="RefSeq" id="WP_087344107.1">
    <property type="nucleotide sequence ID" value="NZ_JAQMQD010000005.1"/>
</dbReference>
<keyword evidence="3" id="KW-0804">Transcription</keyword>
<comment type="caution">
    <text evidence="5">The sequence shown here is derived from an EMBL/GenBank/DDBJ whole genome shotgun (WGS) entry which is preliminary data.</text>
</comment>
<accession>A0A1Y4IHA9</accession>
<organism evidence="5 6">
    <name type="scientific">Parabacteroides distasonis</name>
    <dbReference type="NCBI Taxonomy" id="823"/>
    <lineage>
        <taxon>Bacteria</taxon>
        <taxon>Pseudomonadati</taxon>
        <taxon>Bacteroidota</taxon>
        <taxon>Bacteroidia</taxon>
        <taxon>Bacteroidales</taxon>
        <taxon>Tannerellaceae</taxon>
        <taxon>Parabacteroides</taxon>
    </lineage>
</organism>
<keyword evidence="2" id="KW-0238">DNA-binding</keyword>
<evidence type="ECO:0000313" key="5">
    <source>
        <dbReference type="EMBL" id="OUP19678.1"/>
    </source>
</evidence>
<proteinExistence type="predicted"/>
<dbReference type="SMART" id="SM00342">
    <property type="entry name" value="HTH_ARAC"/>
    <property type="match status" value="1"/>
</dbReference>
<evidence type="ECO:0000256" key="3">
    <source>
        <dbReference type="ARBA" id="ARBA00023163"/>
    </source>
</evidence>
<name>A0A1Y4IHA9_PARDI</name>
<reference evidence="6" key="1">
    <citation type="submission" date="2017-04" db="EMBL/GenBank/DDBJ databases">
        <title>Function of individual gut microbiota members based on whole genome sequencing of pure cultures obtained from chicken caecum.</title>
        <authorList>
            <person name="Medvecky M."/>
            <person name="Cejkova D."/>
            <person name="Polansky O."/>
            <person name="Karasova D."/>
            <person name="Kubasova T."/>
            <person name="Cizek A."/>
            <person name="Rychlik I."/>
        </authorList>
    </citation>
    <scope>NUCLEOTIDE SEQUENCE [LARGE SCALE GENOMIC DNA]</scope>
    <source>
        <strain evidence="6">An199</strain>
    </source>
</reference>
<sequence>MPKEEMEMILYECDMSEHIGHPLKLPYLAVFICLEGKAVIKVNFEKHLLKSSDLLVLSEDSLAVFSSTSKDCKMIYIQVKKEMAAEIAYKLPNRLFPFLWRYPLCRPMKEERKLLCAWLAQTRCILQEDVPHKRPIIINHLQNLFLYIAGRTQPMLTDSFVERQYSRKEKLCWRFWELICKNCRQHREVAFYADELCITPFYLSQIAKGFMNDTPKGLIERQVILEMKMLLETTDMSVKEIAGCLNFEDGSYMCRFFKRHTGISLTEYRKIQR</sequence>
<evidence type="ECO:0000313" key="6">
    <source>
        <dbReference type="Proteomes" id="UP000195950"/>
    </source>
</evidence>
<dbReference type="SUPFAM" id="SSF46689">
    <property type="entry name" value="Homeodomain-like"/>
    <property type="match status" value="1"/>
</dbReference>
<dbReference type="PROSITE" id="PS01124">
    <property type="entry name" value="HTH_ARAC_FAMILY_2"/>
    <property type="match status" value="1"/>
</dbReference>
<dbReference type="Pfam" id="PF12833">
    <property type="entry name" value="HTH_18"/>
    <property type="match status" value="1"/>
</dbReference>
<dbReference type="InterPro" id="IPR009057">
    <property type="entry name" value="Homeodomain-like_sf"/>
</dbReference>
<feature type="domain" description="HTH araC/xylS-type" evidence="4">
    <location>
        <begin position="173"/>
        <end position="271"/>
    </location>
</feature>
<dbReference type="EMBL" id="NFJX01000006">
    <property type="protein sequence ID" value="OUP19678.1"/>
    <property type="molecule type" value="Genomic_DNA"/>
</dbReference>
<dbReference type="Gene3D" id="1.10.10.60">
    <property type="entry name" value="Homeodomain-like"/>
    <property type="match status" value="1"/>
</dbReference>
<evidence type="ECO:0000259" key="4">
    <source>
        <dbReference type="PROSITE" id="PS01124"/>
    </source>
</evidence>